<feature type="region of interest" description="Disordered" evidence="1">
    <location>
        <begin position="366"/>
        <end position="386"/>
    </location>
</feature>
<proteinExistence type="predicted"/>
<organism evidence="2">
    <name type="scientific">Lygus hesperus</name>
    <name type="common">Western plant bug</name>
    <dbReference type="NCBI Taxonomy" id="30085"/>
    <lineage>
        <taxon>Eukaryota</taxon>
        <taxon>Metazoa</taxon>
        <taxon>Ecdysozoa</taxon>
        <taxon>Arthropoda</taxon>
        <taxon>Hexapoda</taxon>
        <taxon>Insecta</taxon>
        <taxon>Pterygota</taxon>
        <taxon>Neoptera</taxon>
        <taxon>Paraneoptera</taxon>
        <taxon>Hemiptera</taxon>
        <taxon>Heteroptera</taxon>
        <taxon>Panheteroptera</taxon>
        <taxon>Cimicomorpha</taxon>
        <taxon>Miridae</taxon>
        <taxon>Mirini</taxon>
        <taxon>Lygus</taxon>
    </lineage>
</organism>
<evidence type="ECO:0000256" key="1">
    <source>
        <dbReference type="SAM" id="MobiDB-lite"/>
    </source>
</evidence>
<dbReference type="EMBL" id="GBHO01009630">
    <property type="protein sequence ID" value="JAG33974.1"/>
    <property type="molecule type" value="Transcribed_RNA"/>
</dbReference>
<gene>
    <name evidence="2" type="ORF">CM83_38859</name>
</gene>
<reference evidence="2" key="1">
    <citation type="journal article" date="2014" name="PLoS ONE">
        <title>Transcriptome-Based Identification of ABC Transporters in the Western Tarnished Plant Bug Lygus hesperus.</title>
        <authorList>
            <person name="Hull J.J."/>
            <person name="Chaney K."/>
            <person name="Geib S.M."/>
            <person name="Fabrick J.A."/>
            <person name="Brent C.S."/>
            <person name="Walsh D."/>
            <person name="Lavine L.C."/>
        </authorList>
    </citation>
    <scope>NUCLEOTIDE SEQUENCE</scope>
</reference>
<protein>
    <submittedName>
        <fullName evidence="2">Uncharacterized protein</fullName>
    </submittedName>
</protein>
<feature type="region of interest" description="Disordered" evidence="1">
    <location>
        <begin position="299"/>
        <end position="335"/>
    </location>
</feature>
<feature type="compositionally biased region" description="Polar residues" evidence="1">
    <location>
        <begin position="314"/>
        <end position="335"/>
    </location>
</feature>
<sequence length="386" mass="41403">KEERNHDVSMRSSSNTPTSSDAKEIKNEVSSSATHKPERSASTHGKQSAVVSTSPDHQTFVATHSTESSKSSDAVKPTSIASKNVHHEADPSPKTSEPFRGLSSKHDKLPTKVMAGHNIQKSTEKHILEPRKSPVPISVASRDEKLSNHESSSSAKLNQTQSALPTREKLTVVVLTSLEYPKLLERLGLDFLNNMETPKSSGGVKLASTSIDSKENKDGTSSSTTTKPDLLSSAKQGEPAKVALANHEHQKFTAKYNLESTKSSSRVGFDSKTTNDGHPSYTTHKPDLLLSAKHGVLTKVTSSDQKPQKLSAKLSPQSTKSFGSKKSFDGTSSSKTLIPDLLQSAKHVEPAKVALAGHDHQKVAAKHSLVSAKSTGGVKLDSKEKQ</sequence>
<evidence type="ECO:0000313" key="2">
    <source>
        <dbReference type="EMBL" id="JAG33974.1"/>
    </source>
</evidence>
<accession>A0A0A9YP50</accession>
<feature type="compositionally biased region" description="Polar residues" evidence="1">
    <location>
        <begin position="42"/>
        <end position="72"/>
    </location>
</feature>
<feature type="region of interest" description="Disordered" evidence="1">
    <location>
        <begin position="1"/>
        <end position="168"/>
    </location>
</feature>
<reference evidence="2" key="2">
    <citation type="submission" date="2014-07" db="EMBL/GenBank/DDBJ databases">
        <authorList>
            <person name="Hull J."/>
        </authorList>
    </citation>
    <scope>NUCLEOTIDE SEQUENCE</scope>
</reference>
<feature type="compositionally biased region" description="Basic and acidic residues" evidence="1">
    <location>
        <begin position="122"/>
        <end position="132"/>
    </location>
</feature>
<feature type="compositionally biased region" description="Low complexity" evidence="1">
    <location>
        <begin position="10"/>
        <end position="20"/>
    </location>
</feature>
<feature type="compositionally biased region" description="Polar residues" evidence="1">
    <location>
        <begin position="258"/>
        <end position="283"/>
    </location>
</feature>
<dbReference type="AlphaFoldDB" id="A0A0A9YP50"/>
<name>A0A0A9YP50_LYGHE</name>
<feature type="non-terminal residue" evidence="2">
    <location>
        <position position="1"/>
    </location>
</feature>
<feature type="compositionally biased region" description="Polar residues" evidence="1">
    <location>
        <begin position="149"/>
        <end position="164"/>
    </location>
</feature>
<feature type="region of interest" description="Disordered" evidence="1">
    <location>
        <begin position="195"/>
        <end position="285"/>
    </location>
</feature>